<dbReference type="CDD" id="cd12285">
    <property type="entry name" value="RRM3_RBM39_like"/>
    <property type="match status" value="1"/>
</dbReference>
<dbReference type="InterPro" id="IPR000504">
    <property type="entry name" value="RRM_dom"/>
</dbReference>
<accession>D8UFR5</accession>
<reference evidence="6 7" key="1">
    <citation type="journal article" date="2010" name="Science">
        <title>Genomic analysis of organismal complexity in the multicellular green alga Volvox carteri.</title>
        <authorList>
            <person name="Prochnik S.E."/>
            <person name="Umen J."/>
            <person name="Nedelcu A.M."/>
            <person name="Hallmann A."/>
            <person name="Miller S.M."/>
            <person name="Nishii I."/>
            <person name="Ferris P."/>
            <person name="Kuo A."/>
            <person name="Mitros T."/>
            <person name="Fritz-Laylin L.K."/>
            <person name="Hellsten U."/>
            <person name="Chapman J."/>
            <person name="Simakov O."/>
            <person name="Rensing S.A."/>
            <person name="Terry A."/>
            <person name="Pangilinan J."/>
            <person name="Kapitonov V."/>
            <person name="Jurka J."/>
            <person name="Salamov A."/>
            <person name="Shapiro H."/>
            <person name="Schmutz J."/>
            <person name="Grimwood J."/>
            <person name="Lindquist E."/>
            <person name="Lucas S."/>
            <person name="Grigoriev I.V."/>
            <person name="Schmitt R."/>
            <person name="Kirk D."/>
            <person name="Rokhsar D.S."/>
        </authorList>
    </citation>
    <scope>NUCLEOTIDE SEQUENCE [LARGE SCALE GENOMIC DNA]</scope>
    <source>
        <strain evidence="7">f. Nagariensis / Eve</strain>
    </source>
</reference>
<proteinExistence type="predicted"/>
<dbReference type="GeneID" id="9626982"/>
<dbReference type="RefSeq" id="XP_002957532.1">
    <property type="nucleotide sequence ID" value="XM_002957486.1"/>
</dbReference>
<dbReference type="PROSITE" id="PS50102">
    <property type="entry name" value="RRM"/>
    <property type="match status" value="2"/>
</dbReference>
<dbReference type="KEGG" id="vcn:VOLCADRAFT_84128"/>
<dbReference type="InterPro" id="IPR012677">
    <property type="entry name" value="Nucleotide-bd_a/b_plait_sf"/>
</dbReference>
<dbReference type="Gene3D" id="3.30.70.330">
    <property type="match status" value="3"/>
</dbReference>
<dbReference type="InterPro" id="IPR006509">
    <property type="entry name" value="RBM39_SF"/>
</dbReference>
<protein>
    <recommendedName>
        <fullName evidence="5">RRM domain-containing protein</fullName>
    </recommendedName>
</protein>
<evidence type="ECO:0000313" key="7">
    <source>
        <dbReference type="Proteomes" id="UP000001058"/>
    </source>
</evidence>
<feature type="domain" description="RRM" evidence="5">
    <location>
        <begin position="6"/>
        <end position="83"/>
    </location>
</feature>
<organism evidence="7">
    <name type="scientific">Volvox carteri f. nagariensis</name>
    <dbReference type="NCBI Taxonomy" id="3068"/>
    <lineage>
        <taxon>Eukaryota</taxon>
        <taxon>Viridiplantae</taxon>
        <taxon>Chlorophyta</taxon>
        <taxon>core chlorophytes</taxon>
        <taxon>Chlorophyceae</taxon>
        <taxon>CS clade</taxon>
        <taxon>Chlamydomonadales</taxon>
        <taxon>Volvocaceae</taxon>
        <taxon>Volvox</taxon>
    </lineage>
</organism>
<dbReference type="SMART" id="SM00360">
    <property type="entry name" value="RRM"/>
    <property type="match status" value="3"/>
</dbReference>
<dbReference type="EMBL" id="GL378395">
    <property type="protein sequence ID" value="EFJ41426.1"/>
    <property type="molecule type" value="Genomic_DNA"/>
</dbReference>
<gene>
    <name evidence="6" type="ORF">VOLCADRAFT_84128</name>
</gene>
<keyword evidence="7" id="KW-1185">Reference proteome</keyword>
<dbReference type="GO" id="GO:0003723">
    <property type="term" value="F:RNA binding"/>
    <property type="evidence" value="ECO:0007669"/>
    <property type="project" value="UniProtKB-UniRule"/>
</dbReference>
<feature type="domain" description="RRM" evidence="5">
    <location>
        <begin position="115"/>
        <end position="192"/>
    </location>
</feature>
<dbReference type="SMART" id="SM00361">
    <property type="entry name" value="RRM_1"/>
    <property type="match status" value="3"/>
</dbReference>
<dbReference type="Pfam" id="PF15519">
    <property type="entry name" value="RBM39linker"/>
    <property type="match status" value="1"/>
</dbReference>
<dbReference type="SUPFAM" id="SSF54928">
    <property type="entry name" value="RNA-binding domain, RBD"/>
    <property type="match status" value="3"/>
</dbReference>
<dbReference type="OrthoDB" id="8123449at2759"/>
<evidence type="ECO:0000256" key="2">
    <source>
        <dbReference type="ARBA" id="ARBA00022737"/>
    </source>
</evidence>
<dbReference type="eggNOG" id="KOG0147">
    <property type="taxonomic scope" value="Eukaryota"/>
</dbReference>
<name>D8UFR5_VOLCA</name>
<keyword evidence="2" id="KW-0677">Repeat</keyword>
<dbReference type="InterPro" id="IPR003954">
    <property type="entry name" value="RRM_euk-type"/>
</dbReference>
<dbReference type="InterPro" id="IPR029123">
    <property type="entry name" value="RBM39_linker"/>
</dbReference>
<dbReference type="STRING" id="3068.D8UFR5"/>
<evidence type="ECO:0000313" key="6">
    <source>
        <dbReference type="EMBL" id="EFJ41426.1"/>
    </source>
</evidence>
<dbReference type="AlphaFoldDB" id="D8UFR5"/>
<sequence>MERSTRTAFAYNLNLKADERDIYQLFSKVGKVVDIKLITDKTTKRSKGFAYIEFSKVEEVIAAVALTGTVFMGQAIMVKSSEHEKNLAWVSTYLASLLGAAGVTGPNDTLPVGPCKLYVANLNAAIAEADVQQLFAPFGQIDNVQLVRDATGRSQGYGYVTYANVLDATKAVEHWNGRVVAGSALKVSVSSKGSCIRFFGITRTVLLLRCRVGELDEEEARGGLKLTSDRRQALMARLASSAGLQPVAPALPVPSVPALAVAPAVLAGPKLDPSLGLIQSVLGPASPIPTPCLLIKNMFDPAAAQEEMGQDWAEEIAQDVQDECSKYGAVVHIHVDKSSKGCVYLKCGSVEAASAAQAAMNGRWFAGRQLAVEFQFLAPYNAHFKC</sequence>
<dbReference type="CDD" id="cd12283">
    <property type="entry name" value="RRM1_RBM39_like"/>
    <property type="match status" value="1"/>
</dbReference>
<dbReference type="GO" id="GO:0005634">
    <property type="term" value="C:nucleus"/>
    <property type="evidence" value="ECO:0007669"/>
    <property type="project" value="InterPro"/>
</dbReference>
<dbReference type="Pfam" id="PF00076">
    <property type="entry name" value="RRM_1"/>
    <property type="match status" value="2"/>
</dbReference>
<dbReference type="Proteomes" id="UP000001058">
    <property type="component" value="Unassembled WGS sequence"/>
</dbReference>
<evidence type="ECO:0000256" key="1">
    <source>
        <dbReference type="ARBA" id="ARBA00022553"/>
    </source>
</evidence>
<evidence type="ECO:0000259" key="5">
    <source>
        <dbReference type="PROSITE" id="PS50102"/>
    </source>
</evidence>
<dbReference type="FunCoup" id="D8UFR5">
    <property type="interactions" value="1803"/>
</dbReference>
<dbReference type="GO" id="GO:0006397">
    <property type="term" value="P:mRNA processing"/>
    <property type="evidence" value="ECO:0007669"/>
    <property type="project" value="InterPro"/>
</dbReference>
<dbReference type="PANTHER" id="PTHR48036">
    <property type="entry name" value="SPLICING FACTOR (PAD-1), PUTATIVE (AFU_ORTHOLOGUE AFUA_1G15810)-RELATED"/>
    <property type="match status" value="1"/>
</dbReference>
<dbReference type="InParanoid" id="D8UFR5"/>
<evidence type="ECO:0000256" key="3">
    <source>
        <dbReference type="ARBA" id="ARBA00022884"/>
    </source>
</evidence>
<keyword evidence="1" id="KW-0597">Phosphoprotein</keyword>
<dbReference type="InterPro" id="IPR035979">
    <property type="entry name" value="RBD_domain_sf"/>
</dbReference>
<evidence type="ECO:0000256" key="4">
    <source>
        <dbReference type="PROSITE-ProRule" id="PRU00176"/>
    </source>
</evidence>
<dbReference type="NCBIfam" id="TIGR01622">
    <property type="entry name" value="SF-CC1"/>
    <property type="match status" value="1"/>
</dbReference>
<keyword evidence="3 4" id="KW-0694">RNA-binding</keyword>